<organism evidence="11 12">
    <name type="scientific">Corynebacterium epidermidicanis</name>
    <dbReference type="NCBI Taxonomy" id="1050174"/>
    <lineage>
        <taxon>Bacteria</taxon>
        <taxon>Bacillati</taxon>
        <taxon>Actinomycetota</taxon>
        <taxon>Actinomycetes</taxon>
        <taxon>Mycobacteriales</taxon>
        <taxon>Corynebacteriaceae</taxon>
        <taxon>Corynebacterium</taxon>
    </lineage>
</organism>
<dbReference type="InterPro" id="IPR000086">
    <property type="entry name" value="NUDIX_hydrolase_dom"/>
</dbReference>
<proteinExistence type="inferred from homology"/>
<dbReference type="PANTHER" id="PTHR42904:SF6">
    <property type="entry name" value="NAD-CAPPED RNA HYDROLASE NUDT12"/>
    <property type="match status" value="1"/>
</dbReference>
<accession>A0A0G3GMV6</accession>
<feature type="domain" description="Nudix hydrolase" evidence="10">
    <location>
        <begin position="113"/>
        <end position="238"/>
    </location>
</feature>
<dbReference type="InterPro" id="IPR049734">
    <property type="entry name" value="NudC-like_C"/>
</dbReference>
<dbReference type="InterPro" id="IPR015797">
    <property type="entry name" value="NUDIX_hydrolase-like_dom_sf"/>
</dbReference>
<dbReference type="CDD" id="cd03429">
    <property type="entry name" value="NUDIX_NADH_pyrophosphatase_Nudt13"/>
    <property type="match status" value="1"/>
</dbReference>
<evidence type="ECO:0000313" key="12">
    <source>
        <dbReference type="Proteomes" id="UP000035368"/>
    </source>
</evidence>
<dbReference type="InterPro" id="IPR050241">
    <property type="entry name" value="NAD-cap_RNA_hydrolase_NudC"/>
</dbReference>
<dbReference type="EMBL" id="CP011541">
    <property type="protein sequence ID" value="AKK02561.1"/>
    <property type="molecule type" value="Genomic_DNA"/>
</dbReference>
<keyword evidence="8" id="KW-0520">NAD</keyword>
<dbReference type="Pfam" id="PF00293">
    <property type="entry name" value="NUDIX"/>
    <property type="match status" value="1"/>
</dbReference>
<reference evidence="11 12" key="1">
    <citation type="submission" date="2015-05" db="EMBL/GenBank/DDBJ databases">
        <title>Complete genome sequence of Corynebacterium epidermidicanis DSM 45586, isolated from the skin of a dog suffering from pruritus.</title>
        <authorList>
            <person name="Ruckert C."/>
            <person name="Albersmeier A."/>
            <person name="Winkler A."/>
            <person name="Tauch A."/>
        </authorList>
    </citation>
    <scope>NUCLEOTIDE SEQUENCE [LARGE SCALE GENOMIC DNA]</scope>
    <source>
        <strain evidence="11 12">DSM 45586</strain>
    </source>
</reference>
<dbReference type="KEGG" id="cei:CEPID_03405"/>
<gene>
    <name evidence="11" type="primary">nudC</name>
    <name evidence="11" type="ORF">CEPID_03405</name>
</gene>
<name>A0A0G3GMV6_9CORY</name>
<dbReference type="PROSITE" id="PS51462">
    <property type="entry name" value="NUDIX"/>
    <property type="match status" value="1"/>
</dbReference>
<evidence type="ECO:0000256" key="5">
    <source>
        <dbReference type="ARBA" id="ARBA00022723"/>
    </source>
</evidence>
<dbReference type="PROSITE" id="PS00893">
    <property type="entry name" value="NUDIX_BOX"/>
    <property type="match status" value="1"/>
</dbReference>
<keyword evidence="7" id="KW-0460">Magnesium</keyword>
<evidence type="ECO:0000259" key="10">
    <source>
        <dbReference type="PROSITE" id="PS51462"/>
    </source>
</evidence>
<keyword evidence="6 11" id="KW-0378">Hydrolase</keyword>
<dbReference type="STRING" id="1050174.CEPID_03405"/>
<sequence length="245" mass="27243">MQVLVITPDNRTLVTDKGAPLWFDGAAIDVAKQECPDGLEGAVRRDVTTAQQLATRFGAQLKSIRALSDDPRVARAAHLLRFRESHRFHPHSGKLLTHQADQARDPHGVAVFPRIDPCVIGIVELEGHDRILLGRNAQRPQFFSLVAGYVCPGETLEQCFAREVLEETGRSVHQMTYQGSQPWPMSGSLMMAFHAFTTDVHPRQTPDGELIEIRWASREQLATLPLAAPGSIARKLIDDWSHTCD</sequence>
<comment type="cofactor">
    <cofactor evidence="1">
        <name>Mg(2+)</name>
        <dbReference type="ChEBI" id="CHEBI:18420"/>
    </cofactor>
</comment>
<dbReference type="RefSeq" id="WP_052843342.1">
    <property type="nucleotide sequence ID" value="NZ_CP011541.1"/>
</dbReference>
<dbReference type="PANTHER" id="PTHR42904">
    <property type="entry name" value="NUDIX HYDROLASE, NUDC SUBFAMILY"/>
    <property type="match status" value="1"/>
</dbReference>
<dbReference type="AlphaFoldDB" id="A0A0G3GMV6"/>
<dbReference type="GO" id="GO:0006742">
    <property type="term" value="P:NADP+ catabolic process"/>
    <property type="evidence" value="ECO:0007669"/>
    <property type="project" value="TreeGrafter"/>
</dbReference>
<evidence type="ECO:0000256" key="2">
    <source>
        <dbReference type="ARBA" id="ARBA00001947"/>
    </source>
</evidence>
<evidence type="ECO:0000313" key="11">
    <source>
        <dbReference type="EMBL" id="AKK02561.1"/>
    </source>
</evidence>
<evidence type="ECO:0000256" key="7">
    <source>
        <dbReference type="ARBA" id="ARBA00022842"/>
    </source>
</evidence>
<evidence type="ECO:0000256" key="9">
    <source>
        <dbReference type="ARBA" id="ARBA00023679"/>
    </source>
</evidence>
<evidence type="ECO:0000256" key="3">
    <source>
        <dbReference type="ARBA" id="ARBA00009595"/>
    </source>
</evidence>
<dbReference type="Gene3D" id="3.90.79.10">
    <property type="entry name" value="Nucleoside Triphosphate Pyrophosphohydrolase"/>
    <property type="match status" value="1"/>
</dbReference>
<evidence type="ECO:0000256" key="8">
    <source>
        <dbReference type="ARBA" id="ARBA00023027"/>
    </source>
</evidence>
<dbReference type="GO" id="GO:0005829">
    <property type="term" value="C:cytosol"/>
    <property type="evidence" value="ECO:0007669"/>
    <property type="project" value="TreeGrafter"/>
</dbReference>
<evidence type="ECO:0000256" key="4">
    <source>
        <dbReference type="ARBA" id="ARBA00012381"/>
    </source>
</evidence>
<comment type="similarity">
    <text evidence="3">Belongs to the Nudix hydrolase family. NudC subfamily.</text>
</comment>
<dbReference type="Proteomes" id="UP000035368">
    <property type="component" value="Chromosome"/>
</dbReference>
<evidence type="ECO:0000256" key="1">
    <source>
        <dbReference type="ARBA" id="ARBA00001946"/>
    </source>
</evidence>
<evidence type="ECO:0000256" key="6">
    <source>
        <dbReference type="ARBA" id="ARBA00022801"/>
    </source>
</evidence>
<dbReference type="GO" id="GO:0046872">
    <property type="term" value="F:metal ion binding"/>
    <property type="evidence" value="ECO:0007669"/>
    <property type="project" value="UniProtKB-KW"/>
</dbReference>
<keyword evidence="12" id="KW-1185">Reference proteome</keyword>
<dbReference type="GO" id="GO:0035529">
    <property type="term" value="F:NADH pyrophosphatase activity"/>
    <property type="evidence" value="ECO:0007669"/>
    <property type="project" value="TreeGrafter"/>
</dbReference>
<protein>
    <recommendedName>
        <fullName evidence="4">NAD(+) diphosphatase</fullName>
        <ecNumber evidence="4">3.6.1.22</ecNumber>
    </recommendedName>
</protein>
<comment type="catalytic activity">
    <reaction evidence="9">
        <text>a 5'-end NAD(+)-phospho-ribonucleoside in mRNA + H2O = a 5'-end phospho-adenosine-phospho-ribonucleoside in mRNA + beta-nicotinamide D-ribonucleotide + 2 H(+)</text>
        <dbReference type="Rhea" id="RHEA:60876"/>
        <dbReference type="Rhea" id="RHEA-COMP:15698"/>
        <dbReference type="Rhea" id="RHEA-COMP:15719"/>
        <dbReference type="ChEBI" id="CHEBI:14649"/>
        <dbReference type="ChEBI" id="CHEBI:15377"/>
        <dbReference type="ChEBI" id="CHEBI:15378"/>
        <dbReference type="ChEBI" id="CHEBI:144029"/>
        <dbReference type="ChEBI" id="CHEBI:144051"/>
    </reaction>
    <physiologicalReaction direction="left-to-right" evidence="9">
        <dbReference type="Rhea" id="RHEA:60877"/>
    </physiologicalReaction>
</comment>
<keyword evidence="5" id="KW-0479">Metal-binding</keyword>
<dbReference type="PATRIC" id="fig|1050174.4.peg.692"/>
<dbReference type="EC" id="3.6.1.22" evidence="4"/>
<dbReference type="GO" id="GO:0110153">
    <property type="term" value="F:RNA NAD-cap (NMN-forming) hydrolase activity"/>
    <property type="evidence" value="ECO:0007669"/>
    <property type="project" value="RHEA"/>
</dbReference>
<comment type="cofactor">
    <cofactor evidence="2">
        <name>Zn(2+)</name>
        <dbReference type="ChEBI" id="CHEBI:29105"/>
    </cofactor>
</comment>
<dbReference type="GO" id="GO:0019677">
    <property type="term" value="P:NAD+ catabolic process"/>
    <property type="evidence" value="ECO:0007669"/>
    <property type="project" value="TreeGrafter"/>
</dbReference>
<dbReference type="SUPFAM" id="SSF55811">
    <property type="entry name" value="Nudix"/>
    <property type="match status" value="1"/>
</dbReference>
<dbReference type="InterPro" id="IPR020084">
    <property type="entry name" value="NUDIX_hydrolase_CS"/>
</dbReference>